<accession>A0A914NX88</accession>
<dbReference type="WBParaSite" id="PDA_v2.g1001.t1">
    <property type="protein sequence ID" value="PDA_v2.g1001.t1"/>
    <property type="gene ID" value="PDA_v2.g1001"/>
</dbReference>
<protein>
    <submittedName>
        <fullName evidence="2">Uncharacterized protein</fullName>
    </submittedName>
</protein>
<reference evidence="2" key="1">
    <citation type="submission" date="2022-11" db="UniProtKB">
        <authorList>
            <consortium name="WormBaseParasite"/>
        </authorList>
    </citation>
    <scope>IDENTIFICATION</scope>
</reference>
<name>A0A914NX88_9BILA</name>
<evidence type="ECO:0000313" key="1">
    <source>
        <dbReference type="Proteomes" id="UP000887578"/>
    </source>
</evidence>
<dbReference type="Proteomes" id="UP000887578">
    <property type="component" value="Unplaced"/>
</dbReference>
<keyword evidence="1" id="KW-1185">Reference proteome</keyword>
<evidence type="ECO:0000313" key="2">
    <source>
        <dbReference type="WBParaSite" id="PDA_v2.g1001.t1"/>
    </source>
</evidence>
<proteinExistence type="predicted"/>
<sequence length="104" mass="12294">MKGEIQCDNDERVATDIQSVKDKPANRMYADYFYWSINGTRPSTPSKLSENEKIKWYLLYDTNDNIAVRSRERVWYRDYLLAEMFAEDGFSLSTHCKIEVFCSN</sequence>
<dbReference type="AlphaFoldDB" id="A0A914NX88"/>
<organism evidence="1 2">
    <name type="scientific">Panagrolaimus davidi</name>
    <dbReference type="NCBI Taxonomy" id="227884"/>
    <lineage>
        <taxon>Eukaryota</taxon>
        <taxon>Metazoa</taxon>
        <taxon>Ecdysozoa</taxon>
        <taxon>Nematoda</taxon>
        <taxon>Chromadorea</taxon>
        <taxon>Rhabditida</taxon>
        <taxon>Tylenchina</taxon>
        <taxon>Panagrolaimomorpha</taxon>
        <taxon>Panagrolaimoidea</taxon>
        <taxon>Panagrolaimidae</taxon>
        <taxon>Panagrolaimus</taxon>
    </lineage>
</organism>